<evidence type="ECO:0000313" key="5">
    <source>
        <dbReference type="Proteomes" id="UP000007015"/>
    </source>
</evidence>
<comment type="similarity">
    <text evidence="1">Belongs to the eukaryotic ribosomal protein eL13 family.</text>
</comment>
<dbReference type="HOGENOM" id="CLU_2076788_0_0_1"/>
<sequence>MEEVMLAHTNASCEFSIILDARLPPLPHYRHNPTRTTRDHWNFRGPPIVQCQTLKYNMKSRAGRGFILEELKVLSSRSGFELDCASSCVRLVIPLPRSLPLPPRSRVINYMPIARGEKRSVEAVKVTDEMKAFKAYAN</sequence>
<evidence type="ECO:0000256" key="3">
    <source>
        <dbReference type="ARBA" id="ARBA00023274"/>
    </source>
</evidence>
<dbReference type="PANTHER" id="PTHR11722">
    <property type="entry name" value="60S RIBOSOMAL PROTEIN L13"/>
    <property type="match status" value="1"/>
</dbReference>
<dbReference type="GO" id="GO:0003735">
    <property type="term" value="F:structural constituent of ribosome"/>
    <property type="evidence" value="ECO:0007669"/>
    <property type="project" value="InterPro"/>
</dbReference>
<dbReference type="EMBL" id="CM000133">
    <property type="protein sequence ID" value="EAZ05694.1"/>
    <property type="molecule type" value="Genomic_DNA"/>
</dbReference>
<dbReference type="OMA" id="RTTRDHW"/>
<protein>
    <submittedName>
        <fullName evidence="4">Uncharacterized protein</fullName>
    </submittedName>
</protein>
<dbReference type="GO" id="GO:0006412">
    <property type="term" value="P:translation"/>
    <property type="evidence" value="ECO:0007669"/>
    <property type="project" value="InterPro"/>
</dbReference>
<keyword evidence="5" id="KW-1185">Reference proteome</keyword>
<dbReference type="STRING" id="39946.A2YRI3"/>
<dbReference type="PANTHER" id="PTHR11722:SF0">
    <property type="entry name" value="LARGE RIBOSOMAL SUBUNIT PROTEIN EL13"/>
    <property type="match status" value="1"/>
</dbReference>
<dbReference type="InterPro" id="IPR001380">
    <property type="entry name" value="Ribosomal_eL13"/>
</dbReference>
<dbReference type="AlphaFoldDB" id="A2YRI3"/>
<gene>
    <name evidence="4" type="ORF">OsI_27926</name>
</gene>
<dbReference type="GO" id="GO:0003723">
    <property type="term" value="F:RNA binding"/>
    <property type="evidence" value="ECO:0007669"/>
    <property type="project" value="TreeGrafter"/>
</dbReference>
<keyword evidence="2" id="KW-0689">Ribosomal protein</keyword>
<keyword evidence="3" id="KW-0687">Ribonucleoprotein</keyword>
<dbReference type="Proteomes" id="UP000007015">
    <property type="component" value="Chromosome 8"/>
</dbReference>
<evidence type="ECO:0000313" key="4">
    <source>
        <dbReference type="EMBL" id="EAZ05694.1"/>
    </source>
</evidence>
<accession>A2YRI3</accession>
<dbReference type="Gramene" id="BGIOSGA027602-TA">
    <property type="protein sequence ID" value="BGIOSGA027602-PA"/>
    <property type="gene ID" value="BGIOSGA027602"/>
</dbReference>
<reference evidence="4 5" key="1">
    <citation type="journal article" date="2005" name="PLoS Biol.">
        <title>The genomes of Oryza sativa: a history of duplications.</title>
        <authorList>
            <person name="Yu J."/>
            <person name="Wang J."/>
            <person name="Lin W."/>
            <person name="Li S."/>
            <person name="Li H."/>
            <person name="Zhou J."/>
            <person name="Ni P."/>
            <person name="Dong W."/>
            <person name="Hu S."/>
            <person name="Zeng C."/>
            <person name="Zhang J."/>
            <person name="Zhang Y."/>
            <person name="Li R."/>
            <person name="Xu Z."/>
            <person name="Li S."/>
            <person name="Li X."/>
            <person name="Zheng H."/>
            <person name="Cong L."/>
            <person name="Lin L."/>
            <person name="Yin J."/>
            <person name="Geng J."/>
            <person name="Li G."/>
            <person name="Shi J."/>
            <person name="Liu J."/>
            <person name="Lv H."/>
            <person name="Li J."/>
            <person name="Wang J."/>
            <person name="Deng Y."/>
            <person name="Ran L."/>
            <person name="Shi X."/>
            <person name="Wang X."/>
            <person name="Wu Q."/>
            <person name="Li C."/>
            <person name="Ren X."/>
            <person name="Wang J."/>
            <person name="Wang X."/>
            <person name="Li D."/>
            <person name="Liu D."/>
            <person name="Zhang X."/>
            <person name="Ji Z."/>
            <person name="Zhao W."/>
            <person name="Sun Y."/>
            <person name="Zhang Z."/>
            <person name="Bao J."/>
            <person name="Han Y."/>
            <person name="Dong L."/>
            <person name="Ji J."/>
            <person name="Chen P."/>
            <person name="Wu S."/>
            <person name="Liu J."/>
            <person name="Xiao Y."/>
            <person name="Bu D."/>
            <person name="Tan J."/>
            <person name="Yang L."/>
            <person name="Ye C."/>
            <person name="Zhang J."/>
            <person name="Xu J."/>
            <person name="Zhou Y."/>
            <person name="Yu Y."/>
            <person name="Zhang B."/>
            <person name="Zhuang S."/>
            <person name="Wei H."/>
            <person name="Liu B."/>
            <person name="Lei M."/>
            <person name="Yu H."/>
            <person name="Li Y."/>
            <person name="Xu H."/>
            <person name="Wei S."/>
            <person name="He X."/>
            <person name="Fang L."/>
            <person name="Zhang Z."/>
            <person name="Zhang Y."/>
            <person name="Huang X."/>
            <person name="Su Z."/>
            <person name="Tong W."/>
            <person name="Li J."/>
            <person name="Tong Z."/>
            <person name="Li S."/>
            <person name="Ye J."/>
            <person name="Wang L."/>
            <person name="Fang L."/>
            <person name="Lei T."/>
            <person name="Chen C."/>
            <person name="Chen H."/>
            <person name="Xu Z."/>
            <person name="Li H."/>
            <person name="Huang H."/>
            <person name="Zhang F."/>
            <person name="Xu H."/>
            <person name="Li N."/>
            <person name="Zhao C."/>
            <person name="Li S."/>
            <person name="Dong L."/>
            <person name="Huang Y."/>
            <person name="Li L."/>
            <person name="Xi Y."/>
            <person name="Qi Q."/>
            <person name="Li W."/>
            <person name="Zhang B."/>
            <person name="Hu W."/>
            <person name="Zhang Y."/>
            <person name="Tian X."/>
            <person name="Jiao Y."/>
            <person name="Liang X."/>
            <person name="Jin J."/>
            <person name="Gao L."/>
            <person name="Zheng W."/>
            <person name="Hao B."/>
            <person name="Liu S."/>
            <person name="Wang W."/>
            <person name="Yuan L."/>
            <person name="Cao M."/>
            <person name="McDermott J."/>
            <person name="Samudrala R."/>
            <person name="Wang J."/>
            <person name="Wong G.K."/>
            <person name="Yang H."/>
        </authorList>
    </citation>
    <scope>NUCLEOTIDE SEQUENCE [LARGE SCALE GENOMIC DNA]</scope>
    <source>
        <strain evidence="5">cv. 93-11</strain>
    </source>
</reference>
<proteinExistence type="inferred from homology"/>
<organism evidence="4 5">
    <name type="scientific">Oryza sativa subsp. indica</name>
    <name type="common">Rice</name>
    <dbReference type="NCBI Taxonomy" id="39946"/>
    <lineage>
        <taxon>Eukaryota</taxon>
        <taxon>Viridiplantae</taxon>
        <taxon>Streptophyta</taxon>
        <taxon>Embryophyta</taxon>
        <taxon>Tracheophyta</taxon>
        <taxon>Spermatophyta</taxon>
        <taxon>Magnoliopsida</taxon>
        <taxon>Liliopsida</taxon>
        <taxon>Poales</taxon>
        <taxon>Poaceae</taxon>
        <taxon>BOP clade</taxon>
        <taxon>Oryzoideae</taxon>
        <taxon>Oryzeae</taxon>
        <taxon>Oryzinae</taxon>
        <taxon>Oryza</taxon>
        <taxon>Oryza sativa</taxon>
    </lineage>
</organism>
<evidence type="ECO:0000256" key="1">
    <source>
        <dbReference type="ARBA" id="ARBA00005640"/>
    </source>
</evidence>
<dbReference type="GO" id="GO:0022625">
    <property type="term" value="C:cytosolic large ribosomal subunit"/>
    <property type="evidence" value="ECO:0007669"/>
    <property type="project" value="TreeGrafter"/>
</dbReference>
<dbReference type="Pfam" id="PF01294">
    <property type="entry name" value="Ribosomal_L13e"/>
    <property type="match status" value="1"/>
</dbReference>
<evidence type="ECO:0000256" key="2">
    <source>
        <dbReference type="ARBA" id="ARBA00022980"/>
    </source>
</evidence>
<name>A2YRI3_ORYSI</name>